<dbReference type="AlphaFoldDB" id="A0A382ZWQ8"/>
<dbReference type="GO" id="GO:0004781">
    <property type="term" value="F:sulfate adenylyltransferase (ATP) activity"/>
    <property type="evidence" value="ECO:0007669"/>
    <property type="project" value="TreeGrafter"/>
</dbReference>
<dbReference type="EMBL" id="UINC01187215">
    <property type="protein sequence ID" value="SVD99823.1"/>
    <property type="molecule type" value="Genomic_DNA"/>
</dbReference>
<evidence type="ECO:0000256" key="3">
    <source>
        <dbReference type="ARBA" id="ARBA00022741"/>
    </source>
</evidence>
<evidence type="ECO:0000259" key="5">
    <source>
        <dbReference type="Pfam" id="PF01583"/>
    </source>
</evidence>
<keyword evidence="3" id="KW-0547">Nucleotide-binding</keyword>
<keyword evidence="2" id="KW-0808">Transferase</keyword>
<sequence length="175" mass="19866">MNTKVLWFTGLSGSGKSTIASGVSKILREKNFSVRILDGDEIRKSLHAHLGFSPDDISQNNREIAIICKELLQNYDFILVPIISPFRKSRMKAKEIIGKSFVEVYIKSDLDTVIKRDVKGLYKKALEGRINDFIGIEPNVPYEPPLSPDILLDTKVDTVEESKLKLVRYLENELE</sequence>
<dbReference type="NCBIfam" id="TIGR00455">
    <property type="entry name" value="apsK"/>
    <property type="match status" value="1"/>
</dbReference>
<dbReference type="SUPFAM" id="SSF52540">
    <property type="entry name" value="P-loop containing nucleoside triphosphate hydrolases"/>
    <property type="match status" value="1"/>
</dbReference>
<dbReference type="EC" id="2.7.1.25" evidence="1"/>
<dbReference type="Pfam" id="PF01583">
    <property type="entry name" value="APS_kinase"/>
    <property type="match status" value="1"/>
</dbReference>
<evidence type="ECO:0000256" key="4">
    <source>
        <dbReference type="ARBA" id="ARBA00022840"/>
    </source>
</evidence>
<dbReference type="PANTHER" id="PTHR42700">
    <property type="entry name" value="SULFATE ADENYLYLTRANSFERASE"/>
    <property type="match status" value="1"/>
</dbReference>
<dbReference type="InterPro" id="IPR027417">
    <property type="entry name" value="P-loop_NTPase"/>
</dbReference>
<dbReference type="GO" id="GO:0004020">
    <property type="term" value="F:adenylylsulfate kinase activity"/>
    <property type="evidence" value="ECO:0007669"/>
    <property type="project" value="InterPro"/>
</dbReference>
<evidence type="ECO:0000256" key="1">
    <source>
        <dbReference type="ARBA" id="ARBA00012121"/>
    </source>
</evidence>
<feature type="domain" description="APS kinase" evidence="5">
    <location>
        <begin position="4"/>
        <end position="153"/>
    </location>
</feature>
<gene>
    <name evidence="6" type="ORF">METZ01_LOCUS452677</name>
</gene>
<dbReference type="CDD" id="cd02027">
    <property type="entry name" value="APSK"/>
    <property type="match status" value="1"/>
</dbReference>
<dbReference type="Gene3D" id="3.40.50.300">
    <property type="entry name" value="P-loop containing nucleotide triphosphate hydrolases"/>
    <property type="match status" value="1"/>
</dbReference>
<dbReference type="InterPro" id="IPR059117">
    <property type="entry name" value="APS_kinase_dom"/>
</dbReference>
<dbReference type="GO" id="GO:0010134">
    <property type="term" value="P:sulfate assimilation via adenylyl sulfate reduction"/>
    <property type="evidence" value="ECO:0007669"/>
    <property type="project" value="TreeGrafter"/>
</dbReference>
<organism evidence="6">
    <name type="scientific">marine metagenome</name>
    <dbReference type="NCBI Taxonomy" id="408172"/>
    <lineage>
        <taxon>unclassified sequences</taxon>
        <taxon>metagenomes</taxon>
        <taxon>ecological metagenomes</taxon>
    </lineage>
</organism>
<evidence type="ECO:0000313" key="6">
    <source>
        <dbReference type="EMBL" id="SVD99823.1"/>
    </source>
</evidence>
<evidence type="ECO:0000256" key="2">
    <source>
        <dbReference type="ARBA" id="ARBA00022679"/>
    </source>
</evidence>
<dbReference type="PANTHER" id="PTHR42700:SF1">
    <property type="entry name" value="SULFATE ADENYLYLTRANSFERASE"/>
    <property type="match status" value="1"/>
</dbReference>
<dbReference type="GO" id="GO:0005737">
    <property type="term" value="C:cytoplasm"/>
    <property type="evidence" value="ECO:0007669"/>
    <property type="project" value="TreeGrafter"/>
</dbReference>
<keyword evidence="4" id="KW-0067">ATP-binding</keyword>
<reference evidence="6" key="1">
    <citation type="submission" date="2018-05" db="EMBL/GenBank/DDBJ databases">
        <authorList>
            <person name="Lanie J.A."/>
            <person name="Ng W.-L."/>
            <person name="Kazmierczak K.M."/>
            <person name="Andrzejewski T.M."/>
            <person name="Davidsen T.M."/>
            <person name="Wayne K.J."/>
            <person name="Tettelin H."/>
            <person name="Glass J.I."/>
            <person name="Rusch D."/>
            <person name="Podicherti R."/>
            <person name="Tsui H.-C.T."/>
            <person name="Winkler M.E."/>
        </authorList>
    </citation>
    <scope>NUCLEOTIDE SEQUENCE</scope>
</reference>
<dbReference type="InterPro" id="IPR050512">
    <property type="entry name" value="Sulf_AdTrans/APS_kinase"/>
</dbReference>
<dbReference type="GO" id="GO:0019379">
    <property type="term" value="P:sulfate assimilation, phosphoadenylyl sulfate reduction by phosphoadenylyl-sulfate reductase (thioredoxin)"/>
    <property type="evidence" value="ECO:0007669"/>
    <property type="project" value="TreeGrafter"/>
</dbReference>
<dbReference type="GO" id="GO:0005524">
    <property type="term" value="F:ATP binding"/>
    <property type="evidence" value="ECO:0007669"/>
    <property type="project" value="InterPro"/>
</dbReference>
<proteinExistence type="predicted"/>
<protein>
    <recommendedName>
        <fullName evidence="1">adenylyl-sulfate kinase</fullName>
        <ecNumber evidence="1">2.7.1.25</ecNumber>
    </recommendedName>
</protein>
<accession>A0A382ZWQ8</accession>
<name>A0A382ZWQ8_9ZZZZ</name>
<dbReference type="InterPro" id="IPR002891">
    <property type="entry name" value="APS"/>
</dbReference>